<proteinExistence type="predicted"/>
<protein>
    <submittedName>
        <fullName evidence="2">Uncharacterized protein</fullName>
    </submittedName>
</protein>
<keyword evidence="3" id="KW-1185">Reference proteome</keyword>
<feature type="region of interest" description="Disordered" evidence="1">
    <location>
        <begin position="18"/>
        <end position="58"/>
    </location>
</feature>
<accession>A0A5N5FYB1</accession>
<evidence type="ECO:0000313" key="2">
    <source>
        <dbReference type="EMBL" id="KAB2608118.1"/>
    </source>
</evidence>
<comment type="caution">
    <text evidence="2">The sequence shown here is derived from an EMBL/GenBank/DDBJ whole genome shotgun (WGS) entry which is preliminary data.</text>
</comment>
<dbReference type="AlphaFoldDB" id="A0A5N5FYB1"/>
<reference evidence="2 3" key="3">
    <citation type="submission" date="2019-11" db="EMBL/GenBank/DDBJ databases">
        <title>A de novo genome assembly of a pear dwarfing rootstock.</title>
        <authorList>
            <person name="Wang F."/>
            <person name="Wang J."/>
            <person name="Li S."/>
            <person name="Zhang Y."/>
            <person name="Fang M."/>
            <person name="Ma L."/>
            <person name="Zhao Y."/>
            <person name="Jiang S."/>
        </authorList>
    </citation>
    <scope>NUCLEOTIDE SEQUENCE [LARGE SCALE GENOMIC DNA]</scope>
    <source>
        <strain evidence="2">S2</strain>
        <tissue evidence="2">Leaf</tissue>
    </source>
</reference>
<dbReference type="EMBL" id="SMOL01000553">
    <property type="protein sequence ID" value="KAB2608118.1"/>
    <property type="molecule type" value="Genomic_DNA"/>
</dbReference>
<evidence type="ECO:0000313" key="3">
    <source>
        <dbReference type="Proteomes" id="UP000327157"/>
    </source>
</evidence>
<dbReference type="Proteomes" id="UP000327157">
    <property type="component" value="Chromosome 14"/>
</dbReference>
<sequence length="58" mass="6592">MYNQLQFLKAEAQNRYSISRSRSPDMRPTFCSLETRSRHGKKKLTARSKTGAGSEGKV</sequence>
<gene>
    <name evidence="2" type="ORF">D8674_011286</name>
</gene>
<reference evidence="3" key="2">
    <citation type="submission" date="2019-10" db="EMBL/GenBank/DDBJ databases">
        <title>A de novo genome assembly of a pear dwarfing rootstock.</title>
        <authorList>
            <person name="Wang F."/>
            <person name="Wang J."/>
            <person name="Li S."/>
            <person name="Zhang Y."/>
            <person name="Fang M."/>
            <person name="Ma L."/>
            <person name="Zhao Y."/>
            <person name="Jiang S."/>
        </authorList>
    </citation>
    <scope>NUCLEOTIDE SEQUENCE [LARGE SCALE GENOMIC DNA]</scope>
</reference>
<name>A0A5N5FYB1_9ROSA</name>
<reference evidence="2 3" key="1">
    <citation type="submission" date="2019-09" db="EMBL/GenBank/DDBJ databases">
        <authorList>
            <person name="Ou C."/>
        </authorList>
    </citation>
    <scope>NUCLEOTIDE SEQUENCE [LARGE SCALE GENOMIC DNA]</scope>
    <source>
        <strain evidence="2">S2</strain>
        <tissue evidence="2">Leaf</tissue>
    </source>
</reference>
<evidence type="ECO:0000256" key="1">
    <source>
        <dbReference type="SAM" id="MobiDB-lite"/>
    </source>
</evidence>
<organism evidence="2 3">
    <name type="scientific">Pyrus ussuriensis x Pyrus communis</name>
    <dbReference type="NCBI Taxonomy" id="2448454"/>
    <lineage>
        <taxon>Eukaryota</taxon>
        <taxon>Viridiplantae</taxon>
        <taxon>Streptophyta</taxon>
        <taxon>Embryophyta</taxon>
        <taxon>Tracheophyta</taxon>
        <taxon>Spermatophyta</taxon>
        <taxon>Magnoliopsida</taxon>
        <taxon>eudicotyledons</taxon>
        <taxon>Gunneridae</taxon>
        <taxon>Pentapetalae</taxon>
        <taxon>rosids</taxon>
        <taxon>fabids</taxon>
        <taxon>Rosales</taxon>
        <taxon>Rosaceae</taxon>
        <taxon>Amygdaloideae</taxon>
        <taxon>Maleae</taxon>
        <taxon>Pyrus</taxon>
    </lineage>
</organism>